<evidence type="ECO:0000259" key="7">
    <source>
        <dbReference type="PROSITE" id="PS01033"/>
    </source>
</evidence>
<dbReference type="GO" id="GO:0019825">
    <property type="term" value="F:oxygen binding"/>
    <property type="evidence" value="ECO:0007669"/>
    <property type="project" value="InterPro"/>
</dbReference>
<dbReference type="GO" id="GO:0005344">
    <property type="term" value="F:oxygen carrier activity"/>
    <property type="evidence" value="ECO:0007669"/>
    <property type="project" value="UniProtKB-KW"/>
</dbReference>
<dbReference type="OrthoDB" id="417967at2759"/>
<evidence type="ECO:0000256" key="1">
    <source>
        <dbReference type="ARBA" id="ARBA00022448"/>
    </source>
</evidence>
<accession>A0A1E7F9P8</accession>
<name>A0A1E7F9P8_9STRA</name>
<dbReference type="InterPro" id="IPR012292">
    <property type="entry name" value="Globin/Proto"/>
</dbReference>
<dbReference type="Proteomes" id="UP000095751">
    <property type="component" value="Unassembled WGS sequence"/>
</dbReference>
<reference evidence="8 9" key="1">
    <citation type="submission" date="2016-09" db="EMBL/GenBank/DDBJ databases">
        <title>Extensive genetic diversity and differential bi-allelic expression allows diatom success in the polar Southern Ocean.</title>
        <authorList>
            <consortium name="DOE Joint Genome Institute"/>
            <person name="Mock T."/>
            <person name="Otillar R.P."/>
            <person name="Strauss J."/>
            <person name="Dupont C."/>
            <person name="Frickenhaus S."/>
            <person name="Maumus F."/>
            <person name="Mcmullan M."/>
            <person name="Sanges R."/>
            <person name="Schmutz J."/>
            <person name="Toseland A."/>
            <person name="Valas R."/>
            <person name="Veluchamy A."/>
            <person name="Ward B.J."/>
            <person name="Allen A."/>
            <person name="Barry K."/>
            <person name="Falciatore A."/>
            <person name="Ferrante M."/>
            <person name="Fortunato A.E."/>
            <person name="Gloeckner G."/>
            <person name="Gruber A."/>
            <person name="Hipkin R."/>
            <person name="Janech M."/>
            <person name="Kroth P."/>
            <person name="Leese F."/>
            <person name="Lindquist E."/>
            <person name="Lyon B.R."/>
            <person name="Martin J."/>
            <person name="Mayer C."/>
            <person name="Parker M."/>
            <person name="Quesneville H."/>
            <person name="Raymond J."/>
            <person name="Uhlig C."/>
            <person name="Valentin K.U."/>
            <person name="Worden A.Z."/>
            <person name="Armbrust E.V."/>
            <person name="Bowler C."/>
            <person name="Green B."/>
            <person name="Moulton V."/>
            <person name="Van Oosterhout C."/>
            <person name="Grigoriev I."/>
        </authorList>
    </citation>
    <scope>NUCLEOTIDE SEQUENCE [LARGE SCALE GENOMIC DNA]</scope>
    <source>
        <strain evidence="8 9">CCMP1102</strain>
    </source>
</reference>
<dbReference type="InterPro" id="IPR000971">
    <property type="entry name" value="Globin"/>
</dbReference>
<evidence type="ECO:0000313" key="9">
    <source>
        <dbReference type="Proteomes" id="UP000095751"/>
    </source>
</evidence>
<comment type="similarity">
    <text evidence="6">Belongs to the globin family.</text>
</comment>
<keyword evidence="1 6" id="KW-0813">Transport</keyword>
<dbReference type="AlphaFoldDB" id="A0A1E7F9P8"/>
<keyword evidence="3 6" id="KW-0561">Oxygen transport</keyword>
<evidence type="ECO:0000256" key="6">
    <source>
        <dbReference type="RuleBase" id="RU000356"/>
    </source>
</evidence>
<evidence type="ECO:0000313" key="8">
    <source>
        <dbReference type="EMBL" id="OEU14888.1"/>
    </source>
</evidence>
<keyword evidence="5" id="KW-0408">Iron</keyword>
<sequence length="169" mass="19490">MAVELSYSTVSNVNDSWDRVRKLKNYDEEFGVKLFAKFAKSVPEAMTLFGFTGDQVDYVSSDLFISQSIQLFRLLDSIINTLGPDLDMLTDIILQLGKECITYHVKREYFPVMGIALLQTLKEFDDKFTKDIEISWLEVYDAISVEMIRVYDSSPSRKAERKKSLSNRD</sequence>
<dbReference type="InterPro" id="IPR044399">
    <property type="entry name" value="Mb-like_M"/>
</dbReference>
<keyword evidence="9" id="KW-1185">Reference proteome</keyword>
<evidence type="ECO:0000256" key="4">
    <source>
        <dbReference type="ARBA" id="ARBA00022723"/>
    </source>
</evidence>
<dbReference type="InParanoid" id="A0A1E7F9P8"/>
<dbReference type="PANTHER" id="PTHR46458">
    <property type="entry name" value="BLR2807 PROTEIN"/>
    <property type="match status" value="1"/>
</dbReference>
<dbReference type="PANTHER" id="PTHR46458:SF1">
    <property type="entry name" value="GEO09476P1"/>
    <property type="match status" value="1"/>
</dbReference>
<dbReference type="KEGG" id="fcy:FRACYDRAFT_241443"/>
<dbReference type="GO" id="GO:0020037">
    <property type="term" value="F:heme binding"/>
    <property type="evidence" value="ECO:0007669"/>
    <property type="project" value="InterPro"/>
</dbReference>
<protein>
    <submittedName>
        <fullName evidence="8">Neuroglobin</fullName>
    </submittedName>
</protein>
<dbReference type="CDD" id="cd01040">
    <property type="entry name" value="Mb-like"/>
    <property type="match status" value="1"/>
</dbReference>
<evidence type="ECO:0000256" key="2">
    <source>
        <dbReference type="ARBA" id="ARBA00022617"/>
    </source>
</evidence>
<dbReference type="EMBL" id="KV784360">
    <property type="protein sequence ID" value="OEU14888.1"/>
    <property type="molecule type" value="Genomic_DNA"/>
</dbReference>
<dbReference type="Gene3D" id="1.10.490.10">
    <property type="entry name" value="Globins"/>
    <property type="match status" value="1"/>
</dbReference>
<dbReference type="GO" id="GO:0046872">
    <property type="term" value="F:metal ion binding"/>
    <property type="evidence" value="ECO:0007669"/>
    <property type="project" value="UniProtKB-KW"/>
</dbReference>
<dbReference type="InterPro" id="IPR009050">
    <property type="entry name" value="Globin-like_sf"/>
</dbReference>
<dbReference type="PROSITE" id="PS01033">
    <property type="entry name" value="GLOBIN"/>
    <property type="match status" value="1"/>
</dbReference>
<proteinExistence type="inferred from homology"/>
<evidence type="ECO:0000256" key="3">
    <source>
        <dbReference type="ARBA" id="ARBA00022621"/>
    </source>
</evidence>
<evidence type="ECO:0000256" key="5">
    <source>
        <dbReference type="ARBA" id="ARBA00023004"/>
    </source>
</evidence>
<feature type="domain" description="Globin" evidence="7">
    <location>
        <begin position="4"/>
        <end position="152"/>
    </location>
</feature>
<dbReference type="Pfam" id="PF00042">
    <property type="entry name" value="Globin"/>
    <property type="match status" value="1"/>
</dbReference>
<dbReference type="InterPro" id="IPR050532">
    <property type="entry name" value="Globin-like_OT"/>
</dbReference>
<keyword evidence="2 6" id="KW-0349">Heme</keyword>
<organism evidence="8 9">
    <name type="scientific">Fragilariopsis cylindrus CCMP1102</name>
    <dbReference type="NCBI Taxonomy" id="635003"/>
    <lineage>
        <taxon>Eukaryota</taxon>
        <taxon>Sar</taxon>
        <taxon>Stramenopiles</taxon>
        <taxon>Ochrophyta</taxon>
        <taxon>Bacillariophyta</taxon>
        <taxon>Bacillariophyceae</taxon>
        <taxon>Bacillariophycidae</taxon>
        <taxon>Bacillariales</taxon>
        <taxon>Bacillariaceae</taxon>
        <taxon>Fragilariopsis</taxon>
    </lineage>
</organism>
<keyword evidence="4" id="KW-0479">Metal-binding</keyword>
<dbReference type="SUPFAM" id="SSF46458">
    <property type="entry name" value="Globin-like"/>
    <property type="match status" value="1"/>
</dbReference>
<gene>
    <name evidence="8" type="primary">Ngb3</name>
    <name evidence="8" type="ORF">FRACYDRAFT_241443</name>
</gene>